<evidence type="ECO:0000256" key="2">
    <source>
        <dbReference type="ARBA" id="ARBA00023121"/>
    </source>
</evidence>
<evidence type="ECO:0000256" key="1">
    <source>
        <dbReference type="ARBA" id="ARBA00004184"/>
    </source>
</evidence>
<dbReference type="GO" id="GO:0008289">
    <property type="term" value="F:lipid binding"/>
    <property type="evidence" value="ECO:0007669"/>
    <property type="project" value="UniProtKB-KW"/>
</dbReference>
<comment type="subcellular location">
    <subcellularLocation>
        <location evidence="1">Endomembrane system</location>
        <topology evidence="1">Peripheral membrane protein</topology>
    </subcellularLocation>
</comment>
<dbReference type="PANTHER" id="PTHR45949:SF2">
    <property type="entry name" value="SORTING NEXIN-4"/>
    <property type="match status" value="1"/>
</dbReference>
<reference evidence="6 7" key="1">
    <citation type="journal article" date="2018" name="New Phytol.">
        <title>Phylogenomics of Endogonaceae and evolution of mycorrhizas within Mucoromycota.</title>
        <authorList>
            <person name="Chang Y."/>
            <person name="Desiro A."/>
            <person name="Na H."/>
            <person name="Sandor L."/>
            <person name="Lipzen A."/>
            <person name="Clum A."/>
            <person name="Barry K."/>
            <person name="Grigoriev I.V."/>
            <person name="Martin F.M."/>
            <person name="Stajich J.E."/>
            <person name="Smith M.E."/>
            <person name="Bonito G."/>
            <person name="Spatafora J.W."/>
        </authorList>
    </citation>
    <scope>NUCLEOTIDE SEQUENCE [LARGE SCALE GENOMIC DNA]</scope>
    <source>
        <strain evidence="6 7">AD002</strain>
    </source>
</reference>
<dbReference type="Gene3D" id="1.20.1270.60">
    <property type="entry name" value="Arfaptin homology (AH) domain/BAR domain"/>
    <property type="match status" value="1"/>
</dbReference>
<name>A0A433PD28_9FUNG</name>
<dbReference type="Proteomes" id="UP000274822">
    <property type="component" value="Unassembled WGS sequence"/>
</dbReference>
<feature type="non-terminal residue" evidence="6">
    <location>
        <position position="1"/>
    </location>
</feature>
<sequence length="133" mass="15434">NVLRLRDQKQLDFEELSDYLQSAKLEHERTLHPRLAERGMDLRNYINDKINDIRGVDQEKARQDKIVRLDSKIKELEDEVGKSHFISESFSAQVVKEYHAFQQAKAIEMKESLAAYTDAHVEFYKQVGSGGPL</sequence>
<gene>
    <name evidence="6" type="ORF">BC938DRAFT_476942</name>
</gene>
<dbReference type="GO" id="GO:0005769">
    <property type="term" value="C:early endosome"/>
    <property type="evidence" value="ECO:0007669"/>
    <property type="project" value="TreeGrafter"/>
</dbReference>
<accession>A0A433PD28</accession>
<evidence type="ECO:0000256" key="4">
    <source>
        <dbReference type="ARBA" id="ARBA00040748"/>
    </source>
</evidence>
<dbReference type="GO" id="GO:0015031">
    <property type="term" value="P:protein transport"/>
    <property type="evidence" value="ECO:0007669"/>
    <property type="project" value="TreeGrafter"/>
</dbReference>
<organism evidence="6 7">
    <name type="scientific">Jimgerdemannia flammicorona</name>
    <dbReference type="NCBI Taxonomy" id="994334"/>
    <lineage>
        <taxon>Eukaryota</taxon>
        <taxon>Fungi</taxon>
        <taxon>Fungi incertae sedis</taxon>
        <taxon>Mucoromycota</taxon>
        <taxon>Mucoromycotina</taxon>
        <taxon>Endogonomycetes</taxon>
        <taxon>Endogonales</taxon>
        <taxon>Endogonaceae</taxon>
        <taxon>Jimgerdemannia</taxon>
    </lineage>
</organism>
<evidence type="ECO:0000313" key="6">
    <source>
        <dbReference type="EMBL" id="RUS15438.1"/>
    </source>
</evidence>
<dbReference type="InterPro" id="IPR027267">
    <property type="entry name" value="AH/BAR_dom_sf"/>
</dbReference>
<dbReference type="PANTHER" id="PTHR45949">
    <property type="entry name" value="SORTING NEXIN-4"/>
    <property type="match status" value="1"/>
</dbReference>
<protein>
    <recommendedName>
        <fullName evidence="4">Sorting nexin-4</fullName>
    </recommendedName>
    <alternativeName>
        <fullName evidence="5">Autophagy-related protein 24</fullName>
    </alternativeName>
</protein>
<dbReference type="GO" id="GO:0000422">
    <property type="term" value="P:autophagy of mitochondrion"/>
    <property type="evidence" value="ECO:0007669"/>
    <property type="project" value="TreeGrafter"/>
</dbReference>
<evidence type="ECO:0000313" key="7">
    <source>
        <dbReference type="Proteomes" id="UP000274822"/>
    </source>
</evidence>
<dbReference type="GO" id="GO:0061709">
    <property type="term" value="P:reticulophagy"/>
    <property type="evidence" value="ECO:0007669"/>
    <property type="project" value="TreeGrafter"/>
</dbReference>
<keyword evidence="7" id="KW-1185">Reference proteome</keyword>
<keyword evidence="3" id="KW-0472">Membrane</keyword>
<dbReference type="EMBL" id="RBNJ01025531">
    <property type="protein sequence ID" value="RUS15438.1"/>
    <property type="molecule type" value="Genomic_DNA"/>
</dbReference>
<keyword evidence="2" id="KW-0446">Lipid-binding</keyword>
<evidence type="ECO:0000256" key="5">
    <source>
        <dbReference type="ARBA" id="ARBA00041273"/>
    </source>
</evidence>
<comment type="caution">
    <text evidence="6">The sequence shown here is derived from an EMBL/GenBank/DDBJ whole genome shotgun (WGS) entry which is preliminary data.</text>
</comment>
<dbReference type="GO" id="GO:0032456">
    <property type="term" value="P:endocytic recycling"/>
    <property type="evidence" value="ECO:0007669"/>
    <property type="project" value="TreeGrafter"/>
</dbReference>
<evidence type="ECO:0000256" key="3">
    <source>
        <dbReference type="ARBA" id="ARBA00023136"/>
    </source>
</evidence>
<dbReference type="AlphaFoldDB" id="A0A433PD28"/>
<dbReference type="GO" id="GO:0034727">
    <property type="term" value="P:piecemeal microautophagy of the nucleus"/>
    <property type="evidence" value="ECO:0007669"/>
    <property type="project" value="TreeGrafter"/>
</dbReference>
<proteinExistence type="predicted"/>
<dbReference type="GO" id="GO:0000407">
    <property type="term" value="C:phagophore assembly site"/>
    <property type="evidence" value="ECO:0007669"/>
    <property type="project" value="TreeGrafter"/>
</dbReference>